<dbReference type="Pfam" id="PF13205">
    <property type="entry name" value="Big_5"/>
    <property type="match status" value="7"/>
</dbReference>
<feature type="non-terminal residue" evidence="3">
    <location>
        <position position="1"/>
    </location>
</feature>
<dbReference type="RefSeq" id="WP_039222004.1">
    <property type="nucleotide sequence ID" value="NZ_JWLW01000028.1"/>
</dbReference>
<organism evidence="3 4">
    <name type="scientific">Alteromonas marina</name>
    <dbReference type="NCBI Taxonomy" id="203795"/>
    <lineage>
        <taxon>Bacteria</taxon>
        <taxon>Pseudomonadati</taxon>
        <taxon>Pseudomonadota</taxon>
        <taxon>Gammaproteobacteria</taxon>
        <taxon>Alteromonadales</taxon>
        <taxon>Alteromonadaceae</taxon>
        <taxon>Alteromonas/Salinimonas group</taxon>
        <taxon>Alteromonas</taxon>
    </lineage>
</organism>
<reference evidence="3 4" key="1">
    <citation type="submission" date="2014-12" db="EMBL/GenBank/DDBJ databases">
        <title>Genome sequencing of Alteromonas marina AD001.</title>
        <authorList>
            <person name="Adrian T.G.S."/>
            <person name="Chan K.G."/>
        </authorList>
    </citation>
    <scope>NUCLEOTIDE SEQUENCE [LARGE SCALE GENOMIC DNA]</scope>
    <source>
        <strain evidence="3 4">AD001</strain>
    </source>
</reference>
<sequence>AGENYELVVAGVCDVAGNAVAEYRLDFTADSSGSVDTAYPRISSVTPTNNAADVSVNTAIVVTFNEAVDAVSISDTLRVQVNGQSGYVAGDYQVEGNVVTFTPSAPLPGSTNIRTSIYHVKDRVGNSACCWNYYFTTENELDTTAPTVSSISPTDGAMDIGVGTPIVLSFNESLNAATVNSNNFKLYSEGSIITPSVYRSADSKTITLRGTWPAGKSLSVIVTDDVQDLSGNAMADYISLFSTAVVDNDNGRPSVSRLYPNSGANSVPSVGSIVMYTSEPMDESTLPEAFHVAENGVLVEGQITLSASGQAIEFTPDEAFAEGALVHVYLDSTARDDSGNAMNHYQGQFRMATTATIGVRPTPNAYLPSNGLTNVSLNPTMRIVYNQDMDETTITDEFIVMRNNDGSVFPATVSLADDLRTVEITPQSLLSTDSYYYVSLSSNILDTDGDRQYWSRSYGFTTGEAAIEDLQAPRVTGMSPTTGMEDVALNPRYHVRFDEAINPYSFERAADMSVSYSASNTEVLYHRYSPLLESTEYTETITQVEDLSGNEVVSHSETFITGTGPDLTSPNYSAYLPYSNSTVAVNSSVIWVMTEVVDPLTVNSSTVYVQDVDNGWAHVSGSASIGQDGKTITWVPDNVLTAGRRFYARLGGVADISGNTNSSDSFYFYTSLEEDIATPVVTGTSVHEGLTDVAVNARVRVKFNEAVNHLSLGGITLTHNGEQIAVSRTLDSSHTLVTLTPVTLLPSGEILSLNVSGVKDLADNAQVEDVNINFTTELGIDTQTGS</sequence>
<protein>
    <recommendedName>
        <fullName evidence="2">SbsA Ig-like domain-containing protein</fullName>
    </recommendedName>
</protein>
<dbReference type="Gene3D" id="2.60.40.3710">
    <property type="match status" value="1"/>
</dbReference>
<feature type="domain" description="SbsA Ig-like" evidence="2">
    <location>
        <begin position="249"/>
        <end position="345"/>
    </location>
</feature>
<evidence type="ECO:0000259" key="2">
    <source>
        <dbReference type="Pfam" id="PF13205"/>
    </source>
</evidence>
<name>A0A0B3XQ97_9ALTE</name>
<evidence type="ECO:0000313" key="3">
    <source>
        <dbReference type="EMBL" id="KHT49867.1"/>
    </source>
</evidence>
<dbReference type="Gene3D" id="2.60.40.1220">
    <property type="match status" value="5"/>
</dbReference>
<proteinExistence type="predicted"/>
<feature type="domain" description="SbsA Ig-like" evidence="2">
    <location>
        <begin position="36"/>
        <end position="137"/>
    </location>
</feature>
<keyword evidence="1" id="KW-0732">Signal</keyword>
<feature type="domain" description="SbsA Ig-like" evidence="2">
    <location>
        <begin position="568"/>
        <end position="668"/>
    </location>
</feature>
<feature type="domain" description="SbsA Ig-like" evidence="2">
    <location>
        <begin position="471"/>
        <end position="553"/>
    </location>
</feature>
<gene>
    <name evidence="3" type="ORF">RJ41_13935</name>
</gene>
<feature type="domain" description="SbsA Ig-like" evidence="2">
    <location>
        <begin position="676"/>
        <end position="776"/>
    </location>
</feature>
<dbReference type="EMBL" id="JWLW01000028">
    <property type="protein sequence ID" value="KHT49867.1"/>
    <property type="molecule type" value="Genomic_DNA"/>
</dbReference>
<dbReference type="AlphaFoldDB" id="A0A0B3XQ97"/>
<feature type="domain" description="SbsA Ig-like" evidence="2">
    <location>
        <begin position="361"/>
        <end position="462"/>
    </location>
</feature>
<dbReference type="Proteomes" id="UP000031197">
    <property type="component" value="Unassembled WGS sequence"/>
</dbReference>
<accession>A0A0B3XQ97</accession>
<evidence type="ECO:0000313" key="4">
    <source>
        <dbReference type="Proteomes" id="UP000031197"/>
    </source>
</evidence>
<feature type="domain" description="SbsA Ig-like" evidence="2">
    <location>
        <begin position="142"/>
        <end position="239"/>
    </location>
</feature>
<evidence type="ECO:0000256" key="1">
    <source>
        <dbReference type="ARBA" id="ARBA00022729"/>
    </source>
</evidence>
<dbReference type="InterPro" id="IPR014755">
    <property type="entry name" value="Cu-Rt/internalin_Ig-like"/>
</dbReference>
<comment type="caution">
    <text evidence="3">The sequence shown here is derived from an EMBL/GenBank/DDBJ whole genome shotgun (WGS) entry which is preliminary data.</text>
</comment>
<keyword evidence="4" id="KW-1185">Reference proteome</keyword>
<dbReference type="InterPro" id="IPR032812">
    <property type="entry name" value="SbsA_Ig"/>
</dbReference>
<feature type="non-terminal residue" evidence="3">
    <location>
        <position position="786"/>
    </location>
</feature>